<feature type="compositionally biased region" description="Basic and acidic residues" evidence="1">
    <location>
        <begin position="69"/>
        <end position="82"/>
    </location>
</feature>
<protein>
    <submittedName>
        <fullName evidence="2">Uncharacterized protein</fullName>
    </submittedName>
</protein>
<dbReference type="InterPro" id="IPR008979">
    <property type="entry name" value="Galactose-bd-like_sf"/>
</dbReference>
<dbReference type="EMBL" id="HBGJ01037250">
    <property type="protein sequence ID" value="CAD9265098.1"/>
    <property type="molecule type" value="Transcribed_RNA"/>
</dbReference>
<feature type="compositionally biased region" description="Low complexity" evidence="1">
    <location>
        <begin position="342"/>
        <end position="357"/>
    </location>
</feature>
<organism evidence="2">
    <name type="scientific">Phaeomonas parva</name>
    <dbReference type="NCBI Taxonomy" id="124430"/>
    <lineage>
        <taxon>Eukaryota</taxon>
        <taxon>Sar</taxon>
        <taxon>Stramenopiles</taxon>
        <taxon>Ochrophyta</taxon>
        <taxon>Pinguiophyceae</taxon>
        <taxon>Pinguiochrysidales</taxon>
        <taxon>Pinguiochrysidaceae</taxon>
        <taxon>Phaeomonas</taxon>
    </lineage>
</organism>
<accession>A0A7S1UDW9</accession>
<sequence>MAEIQRLSNSARMGERKERLEGEVQKIKRQLSGRLTIEPIPEIAGDLGRAALDLASGANNSRPSSAASSRHESPRGDVDTARNLEVPFGAGGSGRMLQTRNGLPGLRAIPEDKLLSSRRLTYQENRLMHHSSMDADGTFAVFPLEGVREERVEEAREPVDVQPFVVGVGGSSTDPRHPPAHALDPDLSKVWISTGAFPQFLSMRFRQTIMLYNVTLQCSYVHTVTVYLVAPPRGRPFKALTSQLPATINERDGKISGAIEAYEINLQGFRARELVLEFERGYDDFCVVHKLQIQGNPERDGIDGIGRSGSRGNELMTHKTDRVKHKPPVVSPKQRGREIARPRSGSRSRSTSPTFPTNHPPRVQRLSNGSDVSAKSGSSERIR</sequence>
<dbReference type="SUPFAM" id="SSF49785">
    <property type="entry name" value="Galactose-binding domain-like"/>
    <property type="match status" value="1"/>
</dbReference>
<feature type="region of interest" description="Disordered" evidence="1">
    <location>
        <begin position="297"/>
        <end position="383"/>
    </location>
</feature>
<evidence type="ECO:0000256" key="1">
    <source>
        <dbReference type="SAM" id="MobiDB-lite"/>
    </source>
</evidence>
<dbReference type="Gene3D" id="2.60.120.260">
    <property type="entry name" value="Galactose-binding domain-like"/>
    <property type="match status" value="1"/>
</dbReference>
<feature type="region of interest" description="Disordered" evidence="1">
    <location>
        <begin position="56"/>
        <end position="97"/>
    </location>
</feature>
<feature type="compositionally biased region" description="Polar residues" evidence="1">
    <location>
        <begin position="365"/>
        <end position="377"/>
    </location>
</feature>
<feature type="region of interest" description="Disordered" evidence="1">
    <location>
        <begin position="1"/>
        <end position="21"/>
    </location>
</feature>
<dbReference type="AlphaFoldDB" id="A0A7S1UDW9"/>
<name>A0A7S1UDW9_9STRA</name>
<feature type="compositionally biased region" description="Polar residues" evidence="1">
    <location>
        <begin position="1"/>
        <end position="11"/>
    </location>
</feature>
<reference evidence="2" key="1">
    <citation type="submission" date="2021-01" db="EMBL/GenBank/DDBJ databases">
        <authorList>
            <person name="Corre E."/>
            <person name="Pelletier E."/>
            <person name="Niang G."/>
            <person name="Scheremetjew M."/>
            <person name="Finn R."/>
            <person name="Kale V."/>
            <person name="Holt S."/>
            <person name="Cochrane G."/>
            <person name="Meng A."/>
            <person name="Brown T."/>
            <person name="Cohen L."/>
        </authorList>
    </citation>
    <scope>NUCLEOTIDE SEQUENCE</scope>
    <source>
        <strain evidence="2">CCMP2877</strain>
    </source>
</reference>
<evidence type="ECO:0000313" key="2">
    <source>
        <dbReference type="EMBL" id="CAD9265098.1"/>
    </source>
</evidence>
<proteinExistence type="predicted"/>
<feature type="compositionally biased region" description="Low complexity" evidence="1">
    <location>
        <begin position="56"/>
        <end position="68"/>
    </location>
</feature>
<gene>
    <name evidence="2" type="ORF">PPAR1163_LOCUS23514</name>
</gene>